<dbReference type="GO" id="GO:0008270">
    <property type="term" value="F:zinc ion binding"/>
    <property type="evidence" value="ECO:0007669"/>
    <property type="project" value="UniProtKB-KW"/>
</dbReference>
<evidence type="ECO:0000256" key="3">
    <source>
        <dbReference type="ARBA" id="ARBA00022771"/>
    </source>
</evidence>
<dbReference type="PANTHER" id="PTHR43888">
    <property type="entry name" value="DNAJ-LIKE-2, ISOFORM A-RELATED"/>
    <property type="match status" value="1"/>
</dbReference>
<feature type="compositionally biased region" description="Acidic residues" evidence="6">
    <location>
        <begin position="374"/>
        <end position="383"/>
    </location>
</feature>
<dbReference type="Pfam" id="PF01556">
    <property type="entry name" value="DnaJ_C"/>
    <property type="match status" value="1"/>
</dbReference>
<evidence type="ECO:0000259" key="7">
    <source>
        <dbReference type="PROSITE" id="PS50076"/>
    </source>
</evidence>
<dbReference type="InterPro" id="IPR036869">
    <property type="entry name" value="J_dom_sf"/>
</dbReference>
<keyword evidence="3 5" id="KW-0863">Zinc-finger</keyword>
<sequence length="430" mass="46830">MFFGGMPFGMGGDMPGMGGAGEAREPPNTTEMYEILGVDKDATTKQIKRAFMKIAAKEHPDKGGDADKFKAASEAYEILSDEKKRKAYDAGGKEGVERAAQGGGGGPDLASMFGFGGGGGRGRRKTRDHVYPVACTLERLAQGHTAKFAVTRDVLCSTCGASGAKPGASEEECTGCDGHGVVIMMARRGPFVQQVQQPCPECHGKGRMIDEASKCETCRGEKTTKEREVLEVHVDKGMKHGQKIKFAGKSDEHPDAEPGDLVFVVQQKEHPEFVRREADLIMKKKITLTEALMGVRFTVRHPDGRTLLVKSPEGETVAHESVLAVPQGGMPQYGSPYSRGNLYVKFEVEFPTSFDAAAIEALRKALPDPAPHEDDPEVDEDTEVEHVHVREVDVEAERMRRQRLREEHRDAYEEDDEAGGGARGVQCANQ</sequence>
<dbReference type="InterPro" id="IPR018253">
    <property type="entry name" value="DnaJ_domain_CS"/>
</dbReference>
<evidence type="ECO:0000259" key="8">
    <source>
        <dbReference type="PROSITE" id="PS51188"/>
    </source>
</evidence>
<evidence type="ECO:0000256" key="2">
    <source>
        <dbReference type="ARBA" id="ARBA00022737"/>
    </source>
</evidence>
<dbReference type="CDD" id="cd06257">
    <property type="entry name" value="DnaJ"/>
    <property type="match status" value="1"/>
</dbReference>
<dbReference type="PROSITE" id="PS00636">
    <property type="entry name" value="DNAJ_1"/>
    <property type="match status" value="1"/>
</dbReference>
<evidence type="ECO:0008006" key="10">
    <source>
        <dbReference type="Google" id="ProtNLM"/>
    </source>
</evidence>
<dbReference type="Gene3D" id="2.10.230.10">
    <property type="entry name" value="Heat shock protein DnaJ, cysteine-rich domain"/>
    <property type="match status" value="1"/>
</dbReference>
<gene>
    <name evidence="9" type="ORF">BSP0115_LOCUS13453</name>
</gene>
<organism evidence="9">
    <name type="scientific">Bicosoecida sp. CB-2014</name>
    <dbReference type="NCBI Taxonomy" id="1486930"/>
    <lineage>
        <taxon>Eukaryota</taxon>
        <taxon>Sar</taxon>
        <taxon>Stramenopiles</taxon>
        <taxon>Bigyra</taxon>
        <taxon>Opalozoa</taxon>
        <taxon>Bicosoecida</taxon>
    </lineage>
</organism>
<accession>A0A7S1CKG2</accession>
<keyword evidence="1 5" id="KW-0479">Metal-binding</keyword>
<evidence type="ECO:0000256" key="1">
    <source>
        <dbReference type="ARBA" id="ARBA00022723"/>
    </source>
</evidence>
<feature type="region of interest" description="Disordered" evidence="6">
    <location>
        <begin position="96"/>
        <end position="125"/>
    </location>
</feature>
<dbReference type="Gene3D" id="2.60.260.20">
    <property type="entry name" value="Urease metallochaperone UreE, N-terminal domain"/>
    <property type="match status" value="2"/>
</dbReference>
<dbReference type="Gene3D" id="1.10.287.110">
    <property type="entry name" value="DnaJ domain"/>
    <property type="match status" value="1"/>
</dbReference>
<dbReference type="FunFam" id="2.60.260.20:FF:000003">
    <property type="entry name" value="DnaJ subfamily A member 2"/>
    <property type="match status" value="1"/>
</dbReference>
<dbReference type="InterPro" id="IPR001305">
    <property type="entry name" value="HSP_DnaJ_Cys-rich_dom"/>
</dbReference>
<feature type="region of interest" description="Disordered" evidence="6">
    <location>
        <begin position="367"/>
        <end position="430"/>
    </location>
</feature>
<name>A0A7S1CKG2_9STRA</name>
<evidence type="ECO:0000256" key="6">
    <source>
        <dbReference type="SAM" id="MobiDB-lite"/>
    </source>
</evidence>
<dbReference type="InterPro" id="IPR002939">
    <property type="entry name" value="DnaJ_C"/>
</dbReference>
<dbReference type="SUPFAM" id="SSF46565">
    <property type="entry name" value="Chaperone J-domain"/>
    <property type="match status" value="1"/>
</dbReference>
<dbReference type="SUPFAM" id="SSF49493">
    <property type="entry name" value="HSP40/DnaJ peptide-binding domain"/>
    <property type="match status" value="2"/>
</dbReference>
<proteinExistence type="predicted"/>
<evidence type="ECO:0000256" key="5">
    <source>
        <dbReference type="PROSITE-ProRule" id="PRU00546"/>
    </source>
</evidence>
<dbReference type="AlphaFoldDB" id="A0A7S1CKG2"/>
<dbReference type="SUPFAM" id="SSF57938">
    <property type="entry name" value="DnaJ/Hsp40 cysteine-rich domain"/>
    <property type="match status" value="1"/>
</dbReference>
<dbReference type="InterPro" id="IPR036410">
    <property type="entry name" value="HSP_DnaJ_Cys-rich_dom_sf"/>
</dbReference>
<feature type="domain" description="CR-type" evidence="8">
    <location>
        <begin position="143"/>
        <end position="227"/>
    </location>
</feature>
<dbReference type="SMART" id="SM00271">
    <property type="entry name" value="DnaJ"/>
    <property type="match status" value="1"/>
</dbReference>
<feature type="domain" description="J" evidence="7">
    <location>
        <begin position="31"/>
        <end position="92"/>
    </location>
</feature>
<dbReference type="CDD" id="cd10747">
    <property type="entry name" value="DnaJ_C"/>
    <property type="match status" value="1"/>
</dbReference>
<dbReference type="GO" id="GO:0030544">
    <property type="term" value="F:Hsp70 protein binding"/>
    <property type="evidence" value="ECO:0007669"/>
    <property type="project" value="InterPro"/>
</dbReference>
<feature type="zinc finger region" description="CR-type" evidence="5">
    <location>
        <begin position="143"/>
        <end position="227"/>
    </location>
</feature>
<dbReference type="PROSITE" id="PS50076">
    <property type="entry name" value="DNAJ_2"/>
    <property type="match status" value="1"/>
</dbReference>
<dbReference type="InterPro" id="IPR001623">
    <property type="entry name" value="DnaJ_domain"/>
</dbReference>
<feature type="compositionally biased region" description="Basic and acidic residues" evidence="6">
    <location>
        <begin position="384"/>
        <end position="411"/>
    </location>
</feature>
<keyword evidence="2" id="KW-0677">Repeat</keyword>
<keyword evidence="4 5" id="KW-0862">Zinc</keyword>
<dbReference type="CDD" id="cd10719">
    <property type="entry name" value="DnaJ_zf"/>
    <property type="match status" value="1"/>
</dbReference>
<dbReference type="InterPro" id="IPR044713">
    <property type="entry name" value="DNJA1/2-like"/>
</dbReference>
<dbReference type="GO" id="GO:0051082">
    <property type="term" value="F:unfolded protein binding"/>
    <property type="evidence" value="ECO:0007669"/>
    <property type="project" value="InterPro"/>
</dbReference>
<dbReference type="FunFam" id="2.10.230.10:FF:000001">
    <property type="entry name" value="DnaJ subfamily A member 2"/>
    <property type="match status" value="1"/>
</dbReference>
<dbReference type="Pfam" id="PF00684">
    <property type="entry name" value="DnaJ_CXXCXGXG"/>
    <property type="match status" value="1"/>
</dbReference>
<protein>
    <recommendedName>
        <fullName evidence="10">J domain-containing protein</fullName>
    </recommendedName>
</protein>
<dbReference type="InterPro" id="IPR008971">
    <property type="entry name" value="HSP40/DnaJ_pept-bd"/>
</dbReference>
<dbReference type="Pfam" id="PF00226">
    <property type="entry name" value="DnaJ"/>
    <property type="match status" value="1"/>
</dbReference>
<dbReference type="GO" id="GO:0006457">
    <property type="term" value="P:protein folding"/>
    <property type="evidence" value="ECO:0007669"/>
    <property type="project" value="InterPro"/>
</dbReference>
<evidence type="ECO:0000256" key="4">
    <source>
        <dbReference type="ARBA" id="ARBA00022833"/>
    </source>
</evidence>
<dbReference type="PRINTS" id="PR00625">
    <property type="entry name" value="JDOMAIN"/>
</dbReference>
<dbReference type="EMBL" id="HBFS01020053">
    <property type="protein sequence ID" value="CAD8920191.1"/>
    <property type="molecule type" value="Transcribed_RNA"/>
</dbReference>
<evidence type="ECO:0000313" key="9">
    <source>
        <dbReference type="EMBL" id="CAD8920191.1"/>
    </source>
</evidence>
<dbReference type="PROSITE" id="PS51188">
    <property type="entry name" value="ZF_CR"/>
    <property type="match status" value="1"/>
</dbReference>
<reference evidence="9" key="1">
    <citation type="submission" date="2021-01" db="EMBL/GenBank/DDBJ databases">
        <authorList>
            <person name="Corre E."/>
            <person name="Pelletier E."/>
            <person name="Niang G."/>
            <person name="Scheremetjew M."/>
            <person name="Finn R."/>
            <person name="Kale V."/>
            <person name="Holt S."/>
            <person name="Cochrane G."/>
            <person name="Meng A."/>
            <person name="Brown T."/>
            <person name="Cohen L."/>
        </authorList>
    </citation>
    <scope>NUCLEOTIDE SEQUENCE</scope>
    <source>
        <strain evidence="9">Ms1</strain>
    </source>
</reference>